<dbReference type="RefSeq" id="WP_183396839.1">
    <property type="nucleotide sequence ID" value="NZ_JACIDS010000001.1"/>
</dbReference>
<dbReference type="InterPro" id="IPR029058">
    <property type="entry name" value="AB_hydrolase_fold"/>
</dbReference>
<keyword evidence="4" id="KW-0804">Transcription</keyword>
<gene>
    <name evidence="6" type="ORF">GGR25_000168</name>
</gene>
<evidence type="ECO:0000256" key="2">
    <source>
        <dbReference type="ARBA" id="ARBA00023015"/>
    </source>
</evidence>
<dbReference type="InterPro" id="IPR011711">
    <property type="entry name" value="GntR_C"/>
</dbReference>
<dbReference type="PROSITE" id="PS50949">
    <property type="entry name" value="HTH_GNTR"/>
    <property type="match status" value="1"/>
</dbReference>
<dbReference type="InterPro" id="IPR000524">
    <property type="entry name" value="Tscrpt_reg_HTH_GntR"/>
</dbReference>
<dbReference type="Gene3D" id="3.40.50.1820">
    <property type="entry name" value="alpha/beta hydrolase"/>
    <property type="match status" value="1"/>
</dbReference>
<dbReference type="Gene3D" id="1.10.10.10">
    <property type="entry name" value="Winged helix-like DNA-binding domain superfamily/Winged helix DNA-binding domain"/>
    <property type="match status" value="1"/>
</dbReference>
<evidence type="ECO:0000259" key="5">
    <source>
        <dbReference type="PROSITE" id="PS50949"/>
    </source>
</evidence>
<organism evidence="6 7">
    <name type="scientific">Kaistia hirudinis</name>
    <dbReference type="NCBI Taxonomy" id="1293440"/>
    <lineage>
        <taxon>Bacteria</taxon>
        <taxon>Pseudomonadati</taxon>
        <taxon>Pseudomonadota</taxon>
        <taxon>Alphaproteobacteria</taxon>
        <taxon>Hyphomicrobiales</taxon>
        <taxon>Kaistiaceae</taxon>
        <taxon>Kaistia</taxon>
    </lineage>
</organism>
<dbReference type="Pfam" id="PF00392">
    <property type="entry name" value="GntR"/>
    <property type="match status" value="1"/>
</dbReference>
<accession>A0A840AFL3</accession>
<dbReference type="SUPFAM" id="SSF53474">
    <property type="entry name" value="alpha/beta-Hydrolases"/>
    <property type="match status" value="1"/>
</dbReference>
<evidence type="ECO:0000313" key="6">
    <source>
        <dbReference type="EMBL" id="MBB3929149.1"/>
    </source>
</evidence>
<dbReference type="InterPro" id="IPR036388">
    <property type="entry name" value="WH-like_DNA-bd_sf"/>
</dbReference>
<dbReference type="GO" id="GO:0003677">
    <property type="term" value="F:DNA binding"/>
    <property type="evidence" value="ECO:0007669"/>
    <property type="project" value="UniProtKB-KW"/>
</dbReference>
<sequence length="626" mass="66688">MALLLDSRSRGQTSGAVARDLAAKLEQIQSMQQHLVPEGVFDIEASRIWFDEFARLVALDARTHPMSVSQQVFAAERGPVRTRVYTPRAYRSVLVFAHGGGWVIGSVDTHDHICRWLAAATGSQVISVDYALAPEHPYPAAIQQTAAVVSTVVREHQGDGRTIFLAGDSAGANVMAMALLSAGPEIAAGLAGFISIYGAYSPQMNLSSHKLYGDGRFGLGETQMRWFWNLYAPHVPPTERQKLTPVGADLSFFPPTLCIGAECDLLLDDTLAFYSGLAHCGVDVALSLWSGMTHGALHFAGIVDSVTTSAGSIVHYVDERRRSLGDLHPAAPASLVRALQGEPSGRLSATVMMGDDRLPDAGTVRIAPIRSPFLTSRSRSHGAVTHRLATEIIGGTYPPGSILPTEDAASTALGVSRGAYREAVRTLAAKGLVNSLPKVGTRINERSSWRLLDPDVLAWHLESNCTPAFVRSLFEVRKVVEPSAAALAARRRDDAGLAGLAEAMSNMATRGPADAGWQQAVLDFHERMIACSENDVLAAMWPAIQVTLQWSLALQEAVAPARPGGDPVADHAKVFERIVARDAEGALQEMAYLIDGALSETLLLISCVAHSGPAAEATPQPAPAGA</sequence>
<dbReference type="CDD" id="cd07377">
    <property type="entry name" value="WHTH_GntR"/>
    <property type="match status" value="1"/>
</dbReference>
<dbReference type="InterPro" id="IPR050300">
    <property type="entry name" value="GDXG_lipolytic_enzyme"/>
</dbReference>
<dbReference type="SMART" id="SM00895">
    <property type="entry name" value="FCD"/>
    <property type="match status" value="1"/>
</dbReference>
<dbReference type="EMBL" id="JACIDS010000001">
    <property type="protein sequence ID" value="MBB3929149.1"/>
    <property type="molecule type" value="Genomic_DNA"/>
</dbReference>
<reference evidence="6 7" key="1">
    <citation type="submission" date="2020-08" db="EMBL/GenBank/DDBJ databases">
        <title>Genomic Encyclopedia of Type Strains, Phase IV (KMG-IV): sequencing the most valuable type-strain genomes for metagenomic binning, comparative biology and taxonomic classification.</title>
        <authorList>
            <person name="Goeker M."/>
        </authorList>
    </citation>
    <scope>NUCLEOTIDE SEQUENCE [LARGE SCALE GENOMIC DNA]</scope>
    <source>
        <strain evidence="6 7">DSM 25966</strain>
    </source>
</reference>
<dbReference type="PANTHER" id="PTHR48081">
    <property type="entry name" value="AB HYDROLASE SUPERFAMILY PROTEIN C4A8.06C"/>
    <property type="match status" value="1"/>
</dbReference>
<dbReference type="InterPro" id="IPR008920">
    <property type="entry name" value="TF_FadR/GntR_C"/>
</dbReference>
<dbReference type="Pfam" id="PF07859">
    <property type="entry name" value="Abhydrolase_3"/>
    <property type="match status" value="1"/>
</dbReference>
<name>A0A840AFL3_9HYPH</name>
<evidence type="ECO:0000256" key="1">
    <source>
        <dbReference type="ARBA" id="ARBA00022801"/>
    </source>
</evidence>
<dbReference type="Proteomes" id="UP000553963">
    <property type="component" value="Unassembled WGS sequence"/>
</dbReference>
<dbReference type="Gene3D" id="1.20.120.530">
    <property type="entry name" value="GntR ligand-binding domain-like"/>
    <property type="match status" value="1"/>
</dbReference>
<evidence type="ECO:0000256" key="4">
    <source>
        <dbReference type="ARBA" id="ARBA00023163"/>
    </source>
</evidence>
<dbReference type="Pfam" id="PF07729">
    <property type="entry name" value="FCD"/>
    <property type="match status" value="1"/>
</dbReference>
<keyword evidence="1" id="KW-0378">Hydrolase</keyword>
<dbReference type="InterPro" id="IPR013094">
    <property type="entry name" value="AB_hydrolase_3"/>
</dbReference>
<feature type="domain" description="HTH gntR-type" evidence="5">
    <location>
        <begin position="378"/>
        <end position="446"/>
    </location>
</feature>
<dbReference type="InterPro" id="IPR036390">
    <property type="entry name" value="WH_DNA-bd_sf"/>
</dbReference>
<dbReference type="SUPFAM" id="SSF48008">
    <property type="entry name" value="GntR ligand-binding domain-like"/>
    <property type="match status" value="1"/>
</dbReference>
<dbReference type="GO" id="GO:0003700">
    <property type="term" value="F:DNA-binding transcription factor activity"/>
    <property type="evidence" value="ECO:0007669"/>
    <property type="project" value="InterPro"/>
</dbReference>
<keyword evidence="2" id="KW-0805">Transcription regulation</keyword>
<dbReference type="AlphaFoldDB" id="A0A840AFL3"/>
<keyword evidence="3 6" id="KW-0238">DNA-binding</keyword>
<protein>
    <submittedName>
        <fullName evidence="6">Acetyl esterase/lipase/DNA-binding FadR family transcriptional regulator</fullName>
    </submittedName>
</protein>
<dbReference type="PRINTS" id="PR00035">
    <property type="entry name" value="HTHGNTR"/>
</dbReference>
<dbReference type="PANTHER" id="PTHR48081:SF8">
    <property type="entry name" value="ALPHA_BETA HYDROLASE FOLD-3 DOMAIN-CONTAINING PROTEIN-RELATED"/>
    <property type="match status" value="1"/>
</dbReference>
<comment type="caution">
    <text evidence="6">The sequence shown here is derived from an EMBL/GenBank/DDBJ whole genome shotgun (WGS) entry which is preliminary data.</text>
</comment>
<proteinExistence type="predicted"/>
<evidence type="ECO:0000256" key="3">
    <source>
        <dbReference type="ARBA" id="ARBA00023125"/>
    </source>
</evidence>
<dbReference type="SUPFAM" id="SSF46785">
    <property type="entry name" value="Winged helix' DNA-binding domain"/>
    <property type="match status" value="1"/>
</dbReference>
<dbReference type="GO" id="GO:0016787">
    <property type="term" value="F:hydrolase activity"/>
    <property type="evidence" value="ECO:0007669"/>
    <property type="project" value="UniProtKB-KW"/>
</dbReference>
<evidence type="ECO:0000313" key="7">
    <source>
        <dbReference type="Proteomes" id="UP000553963"/>
    </source>
</evidence>
<keyword evidence="7" id="KW-1185">Reference proteome</keyword>
<dbReference type="SMART" id="SM00345">
    <property type="entry name" value="HTH_GNTR"/>
    <property type="match status" value="1"/>
</dbReference>